<keyword evidence="1" id="KW-1185">Reference proteome</keyword>
<name>A0AC58I182_DANRE</name>
<accession>A0AC58I182</accession>
<sequence>MSAEVTTLDDLINLVLLEQFKNTLPDIVVTYIAERNVKTASQAAVLADEWELIHKTRADGFRSDRLSPCLSSPSVYLNQARRPKSPSNRHDLTCNYCLEEGHWKSNCPVLKSKSAKAQLTKSAGFVKPAALVGPVPLSALSAETPANTSSVLDRQDIFNPFISDGFVSLKSGNRIAVKILRDTGSSASFILESILPFSLESDTGKSLLIRGIGLNTLSVPLHKVTLNCDLVQGDVELGVRPVLPVEGVSLILGNNLAGGRVWVGETPPLIVSNPPPYCDCLDESAPQNPDVFVACAVTRSASRAQSEVKPVSTEHFFPLTDYPLAVSREELSKEQQSDVTLKAQYEQVYDDVDIRNRAQGYFIRDGVLLRKWSPHAGFCVGDPFVQVVVPVKWRPVVLKTAHDGLAGHAGIKKTYDRILRYFYWPRIKKDVASYVKTCHTCQLTGKPNQSLKPAPLQPISAVCQPFEHLIIDCVGPLPRSKAGSEYLLTVMCQVTRYPAAFPLRSINTKAIVKALTQFISIFGLPKVIQSDQGSNFTSNLFAEVLRHLGIKHNLSTAYHAQSQGALERFHSTLKSLLRAYCVEMDRDWEEGLPWLMLSAREVTQQSLGYSPNELVFAHKVRGVLAVLHDQWTDLDPPEKLSDYVLGFRRRLSLAWELAKKQLGSSQKKMKRLFDRRTERRQFSVGDQVVALLPVLGSPFQAKYTGPYKVTHIGSNDNYTILTPDRKKKTQVCHVNILKPYFNRDCVTPMQVNPVALVDSFPEHYAHHVMDMQADELKTPDDCVLQGRLKNSETFKKLLFDFKHLDATQQQELIQLLSEFPQLFSDVPTQTSVLTHDIDVGEATPIRQRFYRVPLNKRDVLRAEVQYLLDNKLAEPSSSCWSSPCLLVRKSDDSFRFCTDYRKLNSVTKPDSFPLPRMEDCIDQVGAAKFVTKLDLLKGYWQVYLSERARELSSFITPDGLFSYRVMSFGLRNAPATFQRLMNKIVAGLEGVTVYLDDTIVVSDSWPEHLCRLRRLLDRLSQANLTINLAKCEFAGATVTYLGKVVGQGQVRPVRAKVQAIDEYPVPVTKKELMRFLGLVGFYRCFCRNFSTVIAPLTDLLKSKALFVWSESCQTAFDAVKALLTSAPVLMAPRLGEPFKIMVDASKEGAGAVLVQEDDVGIERPVCFFSRKFNSYQRNYSTIEKEALALIWALQHFEVYVGGDSSPLTIYSDHNPLTFLHSLKNPNQRLMRWCLFLQPFHLDIRHLKGSENIVADALSRAPL</sequence>
<reference evidence="2" key="1">
    <citation type="submission" date="2025-08" db="UniProtKB">
        <authorList>
            <consortium name="RefSeq"/>
        </authorList>
    </citation>
    <scope>IDENTIFICATION</scope>
    <source>
        <strain evidence="2">Tuebingen</strain>
        <tissue evidence="2">Fibroblasts and whole tissue</tissue>
    </source>
</reference>
<organism evidence="1 2">
    <name type="scientific">Danio rerio</name>
    <name type="common">Zebrafish</name>
    <name type="synonym">Brachydanio rerio</name>
    <dbReference type="NCBI Taxonomy" id="7955"/>
    <lineage>
        <taxon>Eukaryota</taxon>
        <taxon>Metazoa</taxon>
        <taxon>Chordata</taxon>
        <taxon>Craniata</taxon>
        <taxon>Vertebrata</taxon>
        <taxon>Euteleostomi</taxon>
        <taxon>Actinopterygii</taxon>
        <taxon>Neopterygii</taxon>
        <taxon>Teleostei</taxon>
        <taxon>Ostariophysi</taxon>
        <taxon>Cypriniformes</taxon>
        <taxon>Danionidae</taxon>
        <taxon>Danioninae</taxon>
        <taxon>Danio</taxon>
    </lineage>
</organism>
<gene>
    <name evidence="2" type="primary">LOC141379172</name>
</gene>
<protein>
    <submittedName>
        <fullName evidence="2">Uncharacterized protein</fullName>
    </submittedName>
</protein>
<proteinExistence type="predicted"/>
<evidence type="ECO:0000313" key="2">
    <source>
        <dbReference type="RefSeq" id="XP_073788012.1"/>
    </source>
</evidence>
<dbReference type="RefSeq" id="XP_073788012.1">
    <property type="nucleotide sequence ID" value="XM_073931911.1"/>
</dbReference>
<evidence type="ECO:0000313" key="1">
    <source>
        <dbReference type="Proteomes" id="UP000000437"/>
    </source>
</evidence>
<dbReference type="Proteomes" id="UP000000437">
    <property type="component" value="Chromosome 19"/>
</dbReference>